<gene>
    <name evidence="8" type="ORF">BCR33DRAFT_717062</name>
</gene>
<dbReference type="AlphaFoldDB" id="A0A1Y2CBW9"/>
<sequence>MTKSRRTTSHLLVPLTVTATAATAAAFIFAYALKRESSATTKAVSARNLHRVSGGAHLLLGDAAVISKNFDRLHDFFLEMFEQTNNEPFLIALPFVSPTIMVNDPATVEFILKTQFPVFQKGVKSRELFQDFLGHGIFNVDGERWKSQRKLAANIFNVKNFKDFVNDVFSSEMNEFSSVLETYSETGEEFDLQDLFFKFTFDSFMEIGFGVQMKSVRAAEKAPFMVAFDAIQSRIVKRVMNSMWKYSIHSEQIKTIREFGRLVIQEKRLTQASGEGNERDLLSLLMKVKDEEGNLPSDEDLVDYVLNFLLAGRDTTAVTLSWAIFLLHQHPQTLHALLTEIKTVLTTDSAPTYDQIRTEMPYANAVFHETLRLYPSVPRGRKEVQKDITLPDGTFVPKGYWVSWSGYSMGRTEAIWGPDAKEFKPERWLKMEKQPSPFDYPAFNGGPRICLGKGMAELEGVFVLVEMMRQFEITVVKEDEVGYGMSLLLPMKKGLRVKCSLREA</sequence>
<dbReference type="InterPro" id="IPR036396">
    <property type="entry name" value="Cyt_P450_sf"/>
</dbReference>
<dbReference type="InterPro" id="IPR001128">
    <property type="entry name" value="Cyt_P450"/>
</dbReference>
<feature type="binding site" description="axial binding residue" evidence="5">
    <location>
        <position position="450"/>
    </location>
    <ligand>
        <name>heme</name>
        <dbReference type="ChEBI" id="CHEBI:30413"/>
    </ligand>
    <ligandPart>
        <name>Fe</name>
        <dbReference type="ChEBI" id="CHEBI:18248"/>
    </ligandPart>
</feature>
<evidence type="ECO:0000256" key="4">
    <source>
        <dbReference type="ARBA" id="ARBA00023004"/>
    </source>
</evidence>
<evidence type="ECO:0000256" key="6">
    <source>
        <dbReference type="RuleBase" id="RU000461"/>
    </source>
</evidence>
<keyword evidence="9" id="KW-1185">Reference proteome</keyword>
<proteinExistence type="inferred from homology"/>
<evidence type="ECO:0000313" key="8">
    <source>
        <dbReference type="EMBL" id="ORY44551.1"/>
    </source>
</evidence>
<comment type="similarity">
    <text evidence="1 6">Belongs to the cytochrome P450 family.</text>
</comment>
<organism evidence="8 9">
    <name type="scientific">Rhizoclosmatium globosum</name>
    <dbReference type="NCBI Taxonomy" id="329046"/>
    <lineage>
        <taxon>Eukaryota</taxon>
        <taxon>Fungi</taxon>
        <taxon>Fungi incertae sedis</taxon>
        <taxon>Chytridiomycota</taxon>
        <taxon>Chytridiomycota incertae sedis</taxon>
        <taxon>Chytridiomycetes</taxon>
        <taxon>Chytridiales</taxon>
        <taxon>Chytriomycetaceae</taxon>
        <taxon>Rhizoclosmatium</taxon>
    </lineage>
</organism>
<dbReference type="GO" id="GO:0004497">
    <property type="term" value="F:monooxygenase activity"/>
    <property type="evidence" value="ECO:0007669"/>
    <property type="project" value="UniProtKB-KW"/>
</dbReference>
<evidence type="ECO:0000256" key="5">
    <source>
        <dbReference type="PIRSR" id="PIRSR602401-1"/>
    </source>
</evidence>
<keyword evidence="6" id="KW-0503">Monooxygenase</keyword>
<dbReference type="GO" id="GO:0005506">
    <property type="term" value="F:iron ion binding"/>
    <property type="evidence" value="ECO:0007669"/>
    <property type="project" value="InterPro"/>
</dbReference>
<dbReference type="InterPro" id="IPR002401">
    <property type="entry name" value="Cyt_P450_E_grp-I"/>
</dbReference>
<accession>A0A1Y2CBW9</accession>
<dbReference type="STRING" id="329046.A0A1Y2CBW9"/>
<dbReference type="PROSITE" id="PS00086">
    <property type="entry name" value="CYTOCHROME_P450"/>
    <property type="match status" value="1"/>
</dbReference>
<dbReference type="SUPFAM" id="SSF48264">
    <property type="entry name" value="Cytochrome P450"/>
    <property type="match status" value="1"/>
</dbReference>
<evidence type="ECO:0000313" key="9">
    <source>
        <dbReference type="Proteomes" id="UP000193642"/>
    </source>
</evidence>
<evidence type="ECO:0000256" key="7">
    <source>
        <dbReference type="SAM" id="Phobius"/>
    </source>
</evidence>
<keyword evidence="7" id="KW-0472">Membrane</keyword>
<keyword evidence="5 6" id="KW-0349">Heme</keyword>
<evidence type="ECO:0000256" key="3">
    <source>
        <dbReference type="ARBA" id="ARBA00023002"/>
    </source>
</evidence>
<dbReference type="EMBL" id="MCGO01000022">
    <property type="protein sequence ID" value="ORY44551.1"/>
    <property type="molecule type" value="Genomic_DNA"/>
</dbReference>
<protein>
    <submittedName>
        <fullName evidence="8">Cytochrome P450</fullName>
    </submittedName>
</protein>
<keyword evidence="7" id="KW-1133">Transmembrane helix</keyword>
<reference evidence="8 9" key="1">
    <citation type="submission" date="2016-07" db="EMBL/GenBank/DDBJ databases">
        <title>Pervasive Adenine N6-methylation of Active Genes in Fungi.</title>
        <authorList>
            <consortium name="DOE Joint Genome Institute"/>
            <person name="Mondo S.J."/>
            <person name="Dannebaum R.O."/>
            <person name="Kuo R.C."/>
            <person name="Labutti K."/>
            <person name="Haridas S."/>
            <person name="Kuo A."/>
            <person name="Salamov A."/>
            <person name="Ahrendt S.R."/>
            <person name="Lipzen A."/>
            <person name="Sullivan W."/>
            <person name="Andreopoulos W.B."/>
            <person name="Clum A."/>
            <person name="Lindquist E."/>
            <person name="Daum C."/>
            <person name="Ramamoorthy G.K."/>
            <person name="Gryganskyi A."/>
            <person name="Culley D."/>
            <person name="Magnuson J.K."/>
            <person name="James T.Y."/>
            <person name="O'Malley M.A."/>
            <person name="Stajich J.E."/>
            <person name="Spatafora J.W."/>
            <person name="Visel A."/>
            <person name="Grigoriev I.V."/>
        </authorList>
    </citation>
    <scope>NUCLEOTIDE SEQUENCE [LARGE SCALE GENOMIC DNA]</scope>
    <source>
        <strain evidence="8 9">JEL800</strain>
    </source>
</reference>
<evidence type="ECO:0000256" key="2">
    <source>
        <dbReference type="ARBA" id="ARBA00022723"/>
    </source>
</evidence>
<keyword evidence="4 5" id="KW-0408">Iron</keyword>
<dbReference type="GO" id="GO:0006629">
    <property type="term" value="P:lipid metabolic process"/>
    <property type="evidence" value="ECO:0007669"/>
    <property type="project" value="UniProtKB-ARBA"/>
</dbReference>
<name>A0A1Y2CBW9_9FUNG</name>
<dbReference type="Pfam" id="PF00067">
    <property type="entry name" value="p450"/>
    <property type="match status" value="1"/>
</dbReference>
<dbReference type="PRINTS" id="PR00463">
    <property type="entry name" value="EP450I"/>
</dbReference>
<comment type="cofactor">
    <cofactor evidence="5">
        <name>heme</name>
        <dbReference type="ChEBI" id="CHEBI:30413"/>
    </cofactor>
</comment>
<dbReference type="OrthoDB" id="1470350at2759"/>
<feature type="transmembrane region" description="Helical" evidence="7">
    <location>
        <begin position="12"/>
        <end position="33"/>
    </location>
</feature>
<dbReference type="PANTHER" id="PTHR24296">
    <property type="entry name" value="CYTOCHROME P450"/>
    <property type="match status" value="1"/>
</dbReference>
<keyword evidence="7" id="KW-0812">Transmembrane</keyword>
<dbReference type="Proteomes" id="UP000193642">
    <property type="component" value="Unassembled WGS sequence"/>
</dbReference>
<dbReference type="PRINTS" id="PR00385">
    <property type="entry name" value="P450"/>
</dbReference>
<comment type="caution">
    <text evidence="8">The sequence shown here is derived from an EMBL/GenBank/DDBJ whole genome shotgun (WGS) entry which is preliminary data.</text>
</comment>
<keyword evidence="3 6" id="KW-0560">Oxidoreductase</keyword>
<keyword evidence="2 5" id="KW-0479">Metal-binding</keyword>
<dbReference type="GO" id="GO:0020037">
    <property type="term" value="F:heme binding"/>
    <property type="evidence" value="ECO:0007669"/>
    <property type="project" value="InterPro"/>
</dbReference>
<dbReference type="InterPro" id="IPR017972">
    <property type="entry name" value="Cyt_P450_CS"/>
</dbReference>
<dbReference type="GO" id="GO:0016705">
    <property type="term" value="F:oxidoreductase activity, acting on paired donors, with incorporation or reduction of molecular oxygen"/>
    <property type="evidence" value="ECO:0007669"/>
    <property type="project" value="InterPro"/>
</dbReference>
<evidence type="ECO:0000256" key="1">
    <source>
        <dbReference type="ARBA" id="ARBA00010617"/>
    </source>
</evidence>
<dbReference type="Gene3D" id="1.10.630.10">
    <property type="entry name" value="Cytochrome P450"/>
    <property type="match status" value="1"/>
</dbReference>